<evidence type="ECO:0000313" key="8">
    <source>
        <dbReference type="Proteomes" id="UP000182894"/>
    </source>
</evidence>
<dbReference type="STRING" id="89065.SAMN05216605_11287"/>
<dbReference type="AlphaFoldDB" id="A0A1G8JKY7"/>
<feature type="transmembrane region" description="Helical" evidence="6">
    <location>
        <begin position="12"/>
        <end position="28"/>
    </location>
</feature>
<dbReference type="GO" id="GO:0005886">
    <property type="term" value="C:plasma membrane"/>
    <property type="evidence" value="ECO:0007669"/>
    <property type="project" value="UniProtKB-SubCell"/>
</dbReference>
<dbReference type="PANTHER" id="PTHR37693:SF1">
    <property type="entry name" value="INTEGRAL MEMBRANE PROTEIN"/>
    <property type="match status" value="1"/>
</dbReference>
<keyword evidence="2" id="KW-1003">Cell membrane</keyword>
<dbReference type="Pfam" id="PF03706">
    <property type="entry name" value="LPG_synthase_TM"/>
    <property type="match status" value="1"/>
</dbReference>
<feature type="transmembrane region" description="Helical" evidence="6">
    <location>
        <begin position="154"/>
        <end position="174"/>
    </location>
</feature>
<dbReference type="EMBL" id="FNCO01000012">
    <property type="protein sequence ID" value="SDI31855.1"/>
    <property type="molecule type" value="Genomic_DNA"/>
</dbReference>
<accession>A0A1G8JKY7</accession>
<keyword evidence="4 6" id="KW-1133">Transmembrane helix</keyword>
<evidence type="ECO:0000256" key="5">
    <source>
        <dbReference type="ARBA" id="ARBA00023136"/>
    </source>
</evidence>
<dbReference type="Proteomes" id="UP000182894">
    <property type="component" value="Unassembled WGS sequence"/>
</dbReference>
<evidence type="ECO:0008006" key="9">
    <source>
        <dbReference type="Google" id="ProtNLM"/>
    </source>
</evidence>
<organism evidence="7 8">
    <name type="scientific">Pseudomonas abietaniphila</name>
    <dbReference type="NCBI Taxonomy" id="89065"/>
    <lineage>
        <taxon>Bacteria</taxon>
        <taxon>Pseudomonadati</taxon>
        <taxon>Pseudomonadota</taxon>
        <taxon>Gammaproteobacteria</taxon>
        <taxon>Pseudomonadales</taxon>
        <taxon>Pseudomonadaceae</taxon>
        <taxon>Pseudomonas</taxon>
    </lineage>
</organism>
<feature type="transmembrane region" description="Helical" evidence="6">
    <location>
        <begin position="310"/>
        <end position="329"/>
    </location>
</feature>
<reference evidence="8" key="1">
    <citation type="submission" date="2016-10" db="EMBL/GenBank/DDBJ databases">
        <authorList>
            <person name="Varghese N."/>
            <person name="Submissions S."/>
        </authorList>
    </citation>
    <scope>NUCLEOTIDE SEQUENCE [LARGE SCALE GENOMIC DNA]</scope>
    <source>
        <strain evidence="8">ATCC 700689</strain>
    </source>
</reference>
<dbReference type="PANTHER" id="PTHR37693">
    <property type="entry name" value="PHOSPHATIDYLGLYCEROL LYSYLTRANSFERASE"/>
    <property type="match status" value="1"/>
</dbReference>
<comment type="subcellular location">
    <subcellularLocation>
        <location evidence="1">Cell membrane</location>
        <topology evidence="1">Multi-pass membrane protein</topology>
    </subcellularLocation>
</comment>
<proteinExistence type="predicted"/>
<keyword evidence="3 6" id="KW-0812">Transmembrane</keyword>
<keyword evidence="5 6" id="KW-0472">Membrane</keyword>
<feature type="transmembrane region" description="Helical" evidence="6">
    <location>
        <begin position="40"/>
        <end position="58"/>
    </location>
</feature>
<evidence type="ECO:0000313" key="7">
    <source>
        <dbReference type="EMBL" id="SDI31855.1"/>
    </source>
</evidence>
<gene>
    <name evidence="7" type="ORF">SAMN05216605_11287</name>
</gene>
<evidence type="ECO:0000256" key="6">
    <source>
        <dbReference type="SAM" id="Phobius"/>
    </source>
</evidence>
<evidence type="ECO:0000256" key="2">
    <source>
        <dbReference type="ARBA" id="ARBA00022475"/>
    </source>
</evidence>
<evidence type="ECO:0000256" key="4">
    <source>
        <dbReference type="ARBA" id="ARBA00022989"/>
    </source>
</evidence>
<sequence length="338" mass="37115">MRCQVRGVKRLVWLAVVLVLALLIPFFMGGADMFHRLRNFPLPLLLGMFGMVLVGWCMNTLRLRLLLGESAGGLGMRKILAVVMATEFAYCATPGGSGAPLTLVALLSRSGIGPAKSTAAFATDQLNDLVFFLLALIGILIYAVFHKLSENLEWMLIASALLIGAGLGACAGFARYHRRIILLNGKLLKRLKRKNTTRIRWARKLLHFRDALAETWKMPHRILLKVFALTCVHWSLRYSVMYLALQGLGVNIDWAWTFLVQMLSLSAGQFSLSPGGAGAAELTSAALLAPMVGKSTAAAAILIWRIVTYYFYLVAGGPVFLLMVGRPLLMKLLRIRAA</sequence>
<keyword evidence="8" id="KW-1185">Reference proteome</keyword>
<dbReference type="InterPro" id="IPR022791">
    <property type="entry name" value="L-PG_synthase/AglD"/>
</dbReference>
<feature type="transmembrane region" description="Helical" evidence="6">
    <location>
        <begin position="129"/>
        <end position="148"/>
    </location>
</feature>
<evidence type="ECO:0000256" key="1">
    <source>
        <dbReference type="ARBA" id="ARBA00004651"/>
    </source>
</evidence>
<protein>
    <recommendedName>
        <fullName evidence="9">TIGR00374 family protein</fullName>
    </recommendedName>
</protein>
<name>A0A1G8JKY7_9PSED</name>
<dbReference type="NCBIfam" id="TIGR00374">
    <property type="entry name" value="flippase-like domain"/>
    <property type="match status" value="1"/>
</dbReference>
<evidence type="ECO:0000256" key="3">
    <source>
        <dbReference type="ARBA" id="ARBA00022692"/>
    </source>
</evidence>